<reference evidence="6" key="1">
    <citation type="submission" date="2022-03" db="EMBL/GenBank/DDBJ databases">
        <authorList>
            <person name="Martin H S."/>
        </authorList>
    </citation>
    <scope>NUCLEOTIDE SEQUENCE</scope>
</reference>
<evidence type="ECO:0000256" key="5">
    <source>
        <dbReference type="ARBA" id="ARBA00033740"/>
    </source>
</evidence>
<feature type="non-terminal residue" evidence="6">
    <location>
        <position position="1"/>
    </location>
</feature>
<dbReference type="PANTHER" id="PTHR11525:SF0">
    <property type="entry name" value="FARNESYL PYROPHOSPHATE SYNTHASE"/>
    <property type="match status" value="1"/>
</dbReference>
<evidence type="ECO:0000313" key="6">
    <source>
        <dbReference type="EMBL" id="CAH2042184.1"/>
    </source>
</evidence>
<evidence type="ECO:0000256" key="4">
    <source>
        <dbReference type="ARBA" id="ARBA00022842"/>
    </source>
</evidence>
<protein>
    <recommendedName>
        <fullName evidence="8">Farnesyl pyrophosphate synthase</fullName>
    </recommendedName>
</protein>
<keyword evidence="2" id="KW-0808">Transferase</keyword>
<dbReference type="SUPFAM" id="SSF48576">
    <property type="entry name" value="Terpenoid synthases"/>
    <property type="match status" value="1"/>
</dbReference>
<keyword evidence="3" id="KW-0479">Metal-binding</keyword>
<dbReference type="InterPro" id="IPR039702">
    <property type="entry name" value="FPS1-like"/>
</dbReference>
<evidence type="ECO:0000256" key="1">
    <source>
        <dbReference type="ARBA" id="ARBA00001946"/>
    </source>
</evidence>
<evidence type="ECO:0008006" key="8">
    <source>
        <dbReference type="Google" id="ProtNLM"/>
    </source>
</evidence>
<dbReference type="InterPro" id="IPR000092">
    <property type="entry name" value="Polyprenyl_synt"/>
</dbReference>
<comment type="pathway">
    <text evidence="5">Pheromone biosynthesis.</text>
</comment>
<dbReference type="Proteomes" id="UP000837857">
    <property type="component" value="Chromosome 14"/>
</dbReference>
<proteinExistence type="predicted"/>
<organism evidence="6 7">
    <name type="scientific">Iphiclides podalirius</name>
    <name type="common">scarce swallowtail</name>
    <dbReference type="NCBI Taxonomy" id="110791"/>
    <lineage>
        <taxon>Eukaryota</taxon>
        <taxon>Metazoa</taxon>
        <taxon>Ecdysozoa</taxon>
        <taxon>Arthropoda</taxon>
        <taxon>Hexapoda</taxon>
        <taxon>Insecta</taxon>
        <taxon>Pterygota</taxon>
        <taxon>Neoptera</taxon>
        <taxon>Endopterygota</taxon>
        <taxon>Lepidoptera</taxon>
        <taxon>Glossata</taxon>
        <taxon>Ditrysia</taxon>
        <taxon>Papilionoidea</taxon>
        <taxon>Papilionidae</taxon>
        <taxon>Papilioninae</taxon>
        <taxon>Iphiclides</taxon>
    </lineage>
</organism>
<gene>
    <name evidence="6" type="ORF">IPOD504_LOCUS3640</name>
</gene>
<sequence>MVDKALNESKYIDHPLLKDKIKKMSEHLMLSKFPLQAEFFFLAYELLEKPENITSDKLRQAYYVACASELNDLTEYMDVNQTMTLKSNTDIINGKCTWTAVAALKHFNAEQRKIFEECYNSSDPEKIKRVLRLYDEVNMRDLYRKEEKARYDLFLEKVSKLPADSVPSPDFFITILRYFQSYTTNISRYYYI</sequence>
<dbReference type="PANTHER" id="PTHR11525">
    <property type="entry name" value="FARNESYL-PYROPHOSPHATE SYNTHETASE"/>
    <property type="match status" value="1"/>
</dbReference>
<evidence type="ECO:0000256" key="2">
    <source>
        <dbReference type="ARBA" id="ARBA00022679"/>
    </source>
</evidence>
<evidence type="ECO:0000256" key="3">
    <source>
        <dbReference type="ARBA" id="ARBA00022723"/>
    </source>
</evidence>
<keyword evidence="7" id="KW-1185">Reference proteome</keyword>
<comment type="cofactor">
    <cofactor evidence="1">
        <name>Mg(2+)</name>
        <dbReference type="ChEBI" id="CHEBI:18420"/>
    </cofactor>
</comment>
<name>A0ABN8I0C7_9NEOP</name>
<dbReference type="Pfam" id="PF00348">
    <property type="entry name" value="polyprenyl_synt"/>
    <property type="match status" value="1"/>
</dbReference>
<dbReference type="InterPro" id="IPR008949">
    <property type="entry name" value="Isoprenoid_synthase_dom_sf"/>
</dbReference>
<dbReference type="Gene3D" id="1.10.600.10">
    <property type="entry name" value="Farnesyl Diphosphate Synthase"/>
    <property type="match status" value="1"/>
</dbReference>
<keyword evidence="4" id="KW-0460">Magnesium</keyword>
<dbReference type="EMBL" id="OW152826">
    <property type="protein sequence ID" value="CAH2042184.1"/>
    <property type="molecule type" value="Genomic_DNA"/>
</dbReference>
<evidence type="ECO:0000313" key="7">
    <source>
        <dbReference type="Proteomes" id="UP000837857"/>
    </source>
</evidence>
<accession>A0ABN8I0C7</accession>